<dbReference type="GO" id="GO:0043565">
    <property type="term" value="F:sequence-specific DNA binding"/>
    <property type="evidence" value="ECO:0007669"/>
    <property type="project" value="InterPro"/>
</dbReference>
<keyword evidence="3" id="KW-0539">Nucleus</keyword>
<evidence type="ECO:0000313" key="7">
    <source>
        <dbReference type="Proteomes" id="UP001153069"/>
    </source>
</evidence>
<accession>A0A9N8DVI5</accession>
<feature type="compositionally biased region" description="Low complexity" evidence="4">
    <location>
        <begin position="410"/>
        <end position="423"/>
    </location>
</feature>
<protein>
    <submittedName>
        <fullName evidence="6">HSF-type DNA-binding</fullName>
    </submittedName>
</protein>
<gene>
    <name evidence="6" type="ORF">SEMRO_375_G129440.1</name>
</gene>
<keyword evidence="7" id="KW-1185">Reference proteome</keyword>
<comment type="caution">
    <text evidence="6">The sequence shown here is derived from an EMBL/GenBank/DDBJ whole genome shotgun (WGS) entry which is preliminary data.</text>
</comment>
<feature type="region of interest" description="Disordered" evidence="4">
    <location>
        <begin position="1"/>
        <end position="92"/>
    </location>
</feature>
<organism evidence="6 7">
    <name type="scientific">Seminavis robusta</name>
    <dbReference type="NCBI Taxonomy" id="568900"/>
    <lineage>
        <taxon>Eukaryota</taxon>
        <taxon>Sar</taxon>
        <taxon>Stramenopiles</taxon>
        <taxon>Ochrophyta</taxon>
        <taxon>Bacillariophyta</taxon>
        <taxon>Bacillariophyceae</taxon>
        <taxon>Bacillariophycidae</taxon>
        <taxon>Naviculales</taxon>
        <taxon>Naviculaceae</taxon>
        <taxon>Seminavis</taxon>
    </lineage>
</organism>
<dbReference type="AlphaFoldDB" id="A0A9N8DVI5"/>
<feature type="region of interest" description="Disordered" evidence="4">
    <location>
        <begin position="491"/>
        <end position="544"/>
    </location>
</feature>
<dbReference type="EMBL" id="CAICTM010000374">
    <property type="protein sequence ID" value="CAB9509100.1"/>
    <property type="molecule type" value="Genomic_DNA"/>
</dbReference>
<proteinExistence type="predicted"/>
<feature type="region of interest" description="Disordered" evidence="4">
    <location>
        <begin position="258"/>
        <end position="298"/>
    </location>
</feature>
<feature type="compositionally biased region" description="Pro residues" evidence="4">
    <location>
        <begin position="524"/>
        <end position="534"/>
    </location>
</feature>
<evidence type="ECO:0000256" key="4">
    <source>
        <dbReference type="SAM" id="MobiDB-lite"/>
    </source>
</evidence>
<dbReference type="GO" id="GO:0003700">
    <property type="term" value="F:DNA-binding transcription factor activity"/>
    <property type="evidence" value="ECO:0007669"/>
    <property type="project" value="InterPro"/>
</dbReference>
<dbReference type="Gene3D" id="1.10.10.10">
    <property type="entry name" value="Winged helix-like DNA-binding domain superfamily/Winged helix DNA-binding domain"/>
    <property type="match status" value="1"/>
</dbReference>
<evidence type="ECO:0000256" key="1">
    <source>
        <dbReference type="ARBA" id="ARBA00004123"/>
    </source>
</evidence>
<evidence type="ECO:0000259" key="5">
    <source>
        <dbReference type="Pfam" id="PF00447"/>
    </source>
</evidence>
<dbReference type="GO" id="GO:0005634">
    <property type="term" value="C:nucleus"/>
    <property type="evidence" value="ECO:0007669"/>
    <property type="project" value="UniProtKB-SubCell"/>
</dbReference>
<dbReference type="Proteomes" id="UP001153069">
    <property type="component" value="Unassembled WGS sequence"/>
</dbReference>
<dbReference type="Pfam" id="PF00447">
    <property type="entry name" value="HSF_DNA-bind"/>
    <property type="match status" value="1"/>
</dbReference>
<dbReference type="InterPro" id="IPR036388">
    <property type="entry name" value="WH-like_DNA-bd_sf"/>
</dbReference>
<evidence type="ECO:0000256" key="2">
    <source>
        <dbReference type="ARBA" id="ARBA00023125"/>
    </source>
</evidence>
<comment type="subcellular location">
    <subcellularLocation>
        <location evidence="1">Nucleus</location>
    </subcellularLocation>
</comment>
<feature type="compositionally biased region" description="Pro residues" evidence="4">
    <location>
        <begin position="424"/>
        <end position="435"/>
    </location>
</feature>
<dbReference type="InterPro" id="IPR036390">
    <property type="entry name" value="WH_DNA-bd_sf"/>
</dbReference>
<sequence length="544" mass="58726">MKRASATKDKQERQRTRTGEAHERRAEAQTGTDRETDSSDEAAQSREAVTTGDSSDPNKASTSSRSSSPGGEPATSEEDAKPAHGGTFPNPTTFAERVMHILENAIAPNAMWWLQNGEAIAINPEVLSNCGVLASHFHGNRFATFLRTLTRWGFKKVPDHGQPDNIIVLRNSLFQKARPQYVQYMMMDSDVQDVFDEHQRNLAGGAPPAAGMMSEQAASTQASTAAQSDQAEEENESPSPPDTETLQMQANALLQRFSGQQKSQATPATVNLADSSNQEATGATGTASTGAARPAQGSEDPTIVALRGLLQHTEHFLNVSSQSDPQLLPMRTLLQLVLLLGSNHLQIHGQQLQQQRYATDAAAAQQLVQQLGQMAGQQATHHAAQAMPMQALQAMPGVFQYMQQYGVQAQQQATMPRPQQPMAHPQPPQPQPPMAQQPTFQQPFVQPGTQQAFMSPESFAAILQQSLQQVGQNLQQQQPQQALAMANPENQGMAAGAGVPPGAPMQQVPQLLQVLLQNQQQQQPNPPQQSPPGPQNEGPGCSQS</sequence>
<dbReference type="InterPro" id="IPR000232">
    <property type="entry name" value="HSF_DNA-bd"/>
</dbReference>
<reference evidence="6" key="1">
    <citation type="submission" date="2020-06" db="EMBL/GenBank/DDBJ databases">
        <authorList>
            <consortium name="Plant Systems Biology data submission"/>
        </authorList>
    </citation>
    <scope>NUCLEOTIDE SEQUENCE</scope>
    <source>
        <strain evidence="6">D6</strain>
    </source>
</reference>
<evidence type="ECO:0000256" key="3">
    <source>
        <dbReference type="ARBA" id="ARBA00023242"/>
    </source>
</evidence>
<feature type="compositionally biased region" description="Polar residues" evidence="4">
    <location>
        <begin position="47"/>
        <end position="60"/>
    </location>
</feature>
<feature type="compositionally biased region" description="Polar residues" evidence="4">
    <location>
        <begin position="258"/>
        <end position="279"/>
    </location>
</feature>
<name>A0A9N8DVI5_9STRA</name>
<feature type="compositionally biased region" description="Low complexity" evidence="4">
    <location>
        <begin position="491"/>
        <end position="523"/>
    </location>
</feature>
<keyword evidence="2 6" id="KW-0238">DNA-binding</keyword>
<feature type="compositionally biased region" description="Low complexity" evidence="4">
    <location>
        <begin position="203"/>
        <end position="229"/>
    </location>
</feature>
<feature type="compositionally biased region" description="Basic and acidic residues" evidence="4">
    <location>
        <begin position="1"/>
        <end position="37"/>
    </location>
</feature>
<evidence type="ECO:0000313" key="6">
    <source>
        <dbReference type="EMBL" id="CAB9509100.1"/>
    </source>
</evidence>
<feature type="region of interest" description="Disordered" evidence="4">
    <location>
        <begin position="410"/>
        <end position="441"/>
    </location>
</feature>
<feature type="compositionally biased region" description="Low complexity" evidence="4">
    <location>
        <begin position="280"/>
        <end position="292"/>
    </location>
</feature>
<dbReference type="SUPFAM" id="SSF46785">
    <property type="entry name" value="Winged helix' DNA-binding domain"/>
    <property type="match status" value="1"/>
</dbReference>
<feature type="domain" description="HSF-type DNA-binding" evidence="5">
    <location>
        <begin position="94"/>
        <end position="184"/>
    </location>
</feature>
<feature type="region of interest" description="Disordered" evidence="4">
    <location>
        <begin position="201"/>
        <end position="244"/>
    </location>
</feature>